<evidence type="ECO:0000256" key="9">
    <source>
        <dbReference type="SAM" id="MobiDB-lite"/>
    </source>
</evidence>
<organism evidence="13 14">
    <name type="scientific">Pseudonocardia xinjiangensis</name>
    <dbReference type="NCBI Taxonomy" id="75289"/>
    <lineage>
        <taxon>Bacteria</taxon>
        <taxon>Bacillati</taxon>
        <taxon>Actinomycetota</taxon>
        <taxon>Actinomycetes</taxon>
        <taxon>Pseudonocardiales</taxon>
        <taxon>Pseudonocardiaceae</taxon>
        <taxon>Pseudonocardia</taxon>
    </lineage>
</organism>
<dbReference type="InterPro" id="IPR011712">
    <property type="entry name" value="Sig_transdc_His_kin_sub3_dim/P"/>
</dbReference>
<evidence type="ECO:0000256" key="10">
    <source>
        <dbReference type="SAM" id="Phobius"/>
    </source>
</evidence>
<proteinExistence type="predicted"/>
<dbReference type="Pfam" id="PF07730">
    <property type="entry name" value="HisKA_3"/>
    <property type="match status" value="1"/>
</dbReference>
<name>A0ABX1RD62_9PSEU</name>
<dbReference type="Gene3D" id="1.20.5.1930">
    <property type="match status" value="1"/>
</dbReference>
<reference evidence="13 14" key="1">
    <citation type="submission" date="2020-04" db="EMBL/GenBank/DDBJ databases">
        <authorList>
            <person name="Klaysubun C."/>
            <person name="Duangmal K."/>
            <person name="Lipun K."/>
        </authorList>
    </citation>
    <scope>NUCLEOTIDE SEQUENCE [LARGE SCALE GENOMIC DNA]</scope>
    <source>
        <strain evidence="13 14">JCM 11839</strain>
    </source>
</reference>
<evidence type="ECO:0000259" key="11">
    <source>
        <dbReference type="Pfam" id="PF02518"/>
    </source>
</evidence>
<dbReference type="CDD" id="cd16917">
    <property type="entry name" value="HATPase_UhpB-NarQ-NarX-like"/>
    <property type="match status" value="1"/>
</dbReference>
<keyword evidence="10" id="KW-0472">Membrane</keyword>
<keyword evidence="6 13" id="KW-0418">Kinase</keyword>
<dbReference type="PANTHER" id="PTHR24421:SF10">
    <property type="entry name" value="NITRATE_NITRITE SENSOR PROTEIN NARQ"/>
    <property type="match status" value="1"/>
</dbReference>
<dbReference type="RefSeq" id="WP_169395240.1">
    <property type="nucleotide sequence ID" value="NZ_BAAAJH010000028.1"/>
</dbReference>
<comment type="caution">
    <text evidence="13">The sequence shown here is derived from an EMBL/GenBank/DDBJ whole genome shotgun (WGS) entry which is preliminary data.</text>
</comment>
<keyword evidence="8" id="KW-0902">Two-component regulatory system</keyword>
<evidence type="ECO:0000256" key="7">
    <source>
        <dbReference type="ARBA" id="ARBA00022840"/>
    </source>
</evidence>
<evidence type="ECO:0000256" key="6">
    <source>
        <dbReference type="ARBA" id="ARBA00022777"/>
    </source>
</evidence>
<feature type="domain" description="Histidine kinase/HSP90-like ATPase" evidence="11">
    <location>
        <begin position="283"/>
        <end position="372"/>
    </location>
</feature>
<feature type="transmembrane region" description="Helical" evidence="10">
    <location>
        <begin position="402"/>
        <end position="422"/>
    </location>
</feature>
<keyword evidence="10" id="KW-0812">Transmembrane</keyword>
<dbReference type="Gene3D" id="3.30.565.10">
    <property type="entry name" value="Histidine kinase-like ATPase, C-terminal domain"/>
    <property type="match status" value="1"/>
</dbReference>
<dbReference type="InterPro" id="IPR036890">
    <property type="entry name" value="HATPase_C_sf"/>
</dbReference>
<keyword evidence="5" id="KW-0547">Nucleotide-binding</keyword>
<evidence type="ECO:0000256" key="8">
    <source>
        <dbReference type="ARBA" id="ARBA00023012"/>
    </source>
</evidence>
<evidence type="ECO:0000313" key="13">
    <source>
        <dbReference type="EMBL" id="NMH77168.1"/>
    </source>
</evidence>
<dbReference type="Proteomes" id="UP001296706">
    <property type="component" value="Unassembled WGS sequence"/>
</dbReference>
<protein>
    <recommendedName>
        <fullName evidence="2">histidine kinase</fullName>
        <ecNumber evidence="2">2.7.13.3</ecNumber>
    </recommendedName>
</protein>
<feature type="transmembrane region" description="Helical" evidence="10">
    <location>
        <begin position="124"/>
        <end position="142"/>
    </location>
</feature>
<accession>A0ABX1RD62</accession>
<keyword evidence="7" id="KW-0067">ATP-binding</keyword>
<dbReference type="SUPFAM" id="SSF55874">
    <property type="entry name" value="ATPase domain of HSP90 chaperone/DNA topoisomerase II/histidine kinase"/>
    <property type="match status" value="1"/>
</dbReference>
<evidence type="ECO:0000259" key="12">
    <source>
        <dbReference type="Pfam" id="PF07730"/>
    </source>
</evidence>
<feature type="transmembrane region" description="Helical" evidence="10">
    <location>
        <begin position="72"/>
        <end position="91"/>
    </location>
</feature>
<evidence type="ECO:0000256" key="4">
    <source>
        <dbReference type="ARBA" id="ARBA00022679"/>
    </source>
</evidence>
<dbReference type="PANTHER" id="PTHR24421">
    <property type="entry name" value="NITRATE/NITRITE SENSOR PROTEIN NARX-RELATED"/>
    <property type="match status" value="1"/>
</dbReference>
<evidence type="ECO:0000256" key="2">
    <source>
        <dbReference type="ARBA" id="ARBA00012438"/>
    </source>
</evidence>
<comment type="catalytic activity">
    <reaction evidence="1">
        <text>ATP + protein L-histidine = ADP + protein N-phospho-L-histidine.</text>
        <dbReference type="EC" id="2.7.13.3"/>
    </reaction>
</comment>
<dbReference type="EMBL" id="JAAXKY010000019">
    <property type="protein sequence ID" value="NMH77168.1"/>
    <property type="molecule type" value="Genomic_DNA"/>
</dbReference>
<feature type="transmembrane region" description="Helical" evidence="10">
    <location>
        <begin position="98"/>
        <end position="118"/>
    </location>
</feature>
<dbReference type="Pfam" id="PF02518">
    <property type="entry name" value="HATPase_c"/>
    <property type="match status" value="1"/>
</dbReference>
<evidence type="ECO:0000256" key="5">
    <source>
        <dbReference type="ARBA" id="ARBA00022741"/>
    </source>
</evidence>
<evidence type="ECO:0000256" key="3">
    <source>
        <dbReference type="ARBA" id="ARBA00022553"/>
    </source>
</evidence>
<gene>
    <name evidence="13" type="ORF">HF577_08685</name>
</gene>
<sequence>MRALALWTITAVPVLVATVGPWDGRLSAAEALAGLAVLGAATALVHRLPVAALVLVMAAWQVTFLSRDELNSTLGVIAFAGGLVAVSFVAGRNATAGTAGAVVLSAATAAGAAAALGLGGGGDTTIATVAAVAVLAVVPWTIGRYRRQYTRMVQAGWEHAERVERELGLAEDRARTRERAWLAGEMHDLIGHELAHAALRIGALEVDPGLDPAHRSAAGGARAAVTTAAERLADAVRVLRPDQGSTDRPGESVAELVARSRTSGLDVDLVADPPRDHDPVIARTIHRVVAEALTNVVKHAPGAAVTVRIEETGEGSVVRVANAAAAQPSGRGVTGGYGLLGLAERVRLVGGRFDAGQRVDGGYEVTAHVPHRPSAPAGPATTTGLHRRQAELQVRRSGRRTVYVTAGVSVGVVACVVAYMVVDAATSVLQPADYAGLMIGQDEPSVAPLLPAETRVDQPDGVPPTPAGSACRHYSTHPNPFDERGSDLYRLCFRDGRLVSKDELVRGER</sequence>
<dbReference type="EC" id="2.7.13.3" evidence="2"/>
<keyword evidence="3" id="KW-0597">Phosphoprotein</keyword>
<dbReference type="InterPro" id="IPR050482">
    <property type="entry name" value="Sensor_HK_TwoCompSys"/>
</dbReference>
<dbReference type="InterPro" id="IPR003594">
    <property type="entry name" value="HATPase_dom"/>
</dbReference>
<keyword evidence="14" id="KW-1185">Reference proteome</keyword>
<keyword evidence="4" id="KW-0808">Transferase</keyword>
<feature type="domain" description="Signal transduction histidine kinase subgroup 3 dimerisation and phosphoacceptor" evidence="12">
    <location>
        <begin position="178"/>
        <end position="243"/>
    </location>
</feature>
<feature type="region of interest" description="Disordered" evidence="9">
    <location>
        <begin position="455"/>
        <end position="478"/>
    </location>
</feature>
<dbReference type="GO" id="GO:0016301">
    <property type="term" value="F:kinase activity"/>
    <property type="evidence" value="ECO:0007669"/>
    <property type="project" value="UniProtKB-KW"/>
</dbReference>
<evidence type="ECO:0000256" key="1">
    <source>
        <dbReference type="ARBA" id="ARBA00000085"/>
    </source>
</evidence>
<keyword evidence="10" id="KW-1133">Transmembrane helix</keyword>
<evidence type="ECO:0000313" key="14">
    <source>
        <dbReference type="Proteomes" id="UP001296706"/>
    </source>
</evidence>